<keyword evidence="3" id="KW-1185">Reference proteome</keyword>
<dbReference type="AlphaFoldDB" id="A0A810MZP6"/>
<feature type="transmembrane region" description="Helical" evidence="1">
    <location>
        <begin position="61"/>
        <end position="81"/>
    </location>
</feature>
<protein>
    <submittedName>
        <fullName evidence="2">Integral membrane regulator</fullName>
    </submittedName>
</protein>
<evidence type="ECO:0000313" key="3">
    <source>
        <dbReference type="Proteomes" id="UP000680866"/>
    </source>
</evidence>
<keyword evidence="1" id="KW-0812">Transmembrane</keyword>
<feature type="transmembrane region" description="Helical" evidence="1">
    <location>
        <begin position="174"/>
        <end position="194"/>
    </location>
</feature>
<organism evidence="2 3">
    <name type="scientific">Polymorphospora rubra</name>
    <dbReference type="NCBI Taxonomy" id="338584"/>
    <lineage>
        <taxon>Bacteria</taxon>
        <taxon>Bacillati</taxon>
        <taxon>Actinomycetota</taxon>
        <taxon>Actinomycetes</taxon>
        <taxon>Micromonosporales</taxon>
        <taxon>Micromonosporaceae</taxon>
        <taxon>Polymorphospora</taxon>
    </lineage>
</organism>
<dbReference type="Proteomes" id="UP000680866">
    <property type="component" value="Chromosome"/>
</dbReference>
<dbReference type="EMBL" id="AP023359">
    <property type="protein sequence ID" value="BCJ66607.1"/>
    <property type="molecule type" value="Genomic_DNA"/>
</dbReference>
<reference evidence="2" key="1">
    <citation type="submission" date="2020-08" db="EMBL/GenBank/DDBJ databases">
        <title>Whole genome shotgun sequence of Polymorphospora rubra NBRC 101157.</title>
        <authorList>
            <person name="Komaki H."/>
            <person name="Tamura T."/>
        </authorList>
    </citation>
    <scope>NUCLEOTIDE SEQUENCE</scope>
    <source>
        <strain evidence="2">NBRC 101157</strain>
    </source>
</reference>
<evidence type="ECO:0000313" key="2">
    <source>
        <dbReference type="EMBL" id="BCJ66607.1"/>
    </source>
</evidence>
<accession>A0A810MZP6</accession>
<name>A0A810MZP6_9ACTN</name>
<proteinExistence type="predicted"/>
<dbReference type="KEGG" id="pry:Prubr_36280"/>
<keyword evidence="1" id="KW-0472">Membrane</keyword>
<keyword evidence="1" id="KW-1133">Transmembrane helix</keyword>
<gene>
    <name evidence="2" type="ORF">Prubr_36280</name>
</gene>
<dbReference type="InterPro" id="IPR049713">
    <property type="entry name" value="Pr6Pr-like"/>
</dbReference>
<feature type="transmembrane region" description="Helical" evidence="1">
    <location>
        <begin position="135"/>
        <end position="154"/>
    </location>
</feature>
<feature type="transmembrane region" description="Helical" evidence="1">
    <location>
        <begin position="101"/>
        <end position="123"/>
    </location>
</feature>
<dbReference type="NCBIfam" id="NF038065">
    <property type="entry name" value="Pr6Pr"/>
    <property type="match status" value="1"/>
</dbReference>
<feature type="transmembrane region" description="Helical" evidence="1">
    <location>
        <begin position="34"/>
        <end position="54"/>
    </location>
</feature>
<sequence>MAVALRIVTVLAVLAGVGVTAAGADTLPGLLSYFTIQSNLLLGCFAGYAAVLACRGAEAPAAVKGAVTSYMVITGLVYHLVLMNGSGEFSMVDEAAGASPLIQLGNQLTHTLTPILAVADWLLFDRSRARWRHAALWLTYPLAYLAFALVRGLVTGHYPYPFVDVTELGYGGVAVNTLVFGSVFYLIGLAVVAANRAATTLRRGPGPDPAVRGAD</sequence>
<evidence type="ECO:0000256" key="1">
    <source>
        <dbReference type="SAM" id="Phobius"/>
    </source>
</evidence>